<dbReference type="Pfam" id="PF07716">
    <property type="entry name" value="bZIP_2"/>
    <property type="match status" value="1"/>
</dbReference>
<evidence type="ECO:0000259" key="2">
    <source>
        <dbReference type="PROSITE" id="PS50217"/>
    </source>
</evidence>
<protein>
    <recommendedName>
        <fullName evidence="2">BZIP domain-containing protein</fullName>
    </recommendedName>
</protein>
<dbReference type="EMBL" id="JABXBU010000011">
    <property type="protein sequence ID" value="KAF8790522.1"/>
    <property type="molecule type" value="Genomic_DNA"/>
</dbReference>
<evidence type="ECO:0000256" key="1">
    <source>
        <dbReference type="SAM" id="Coils"/>
    </source>
</evidence>
<organism evidence="3 4">
    <name type="scientific">Argiope bruennichi</name>
    <name type="common">Wasp spider</name>
    <name type="synonym">Aranea bruennichi</name>
    <dbReference type="NCBI Taxonomy" id="94029"/>
    <lineage>
        <taxon>Eukaryota</taxon>
        <taxon>Metazoa</taxon>
        <taxon>Ecdysozoa</taxon>
        <taxon>Arthropoda</taxon>
        <taxon>Chelicerata</taxon>
        <taxon>Arachnida</taxon>
        <taxon>Araneae</taxon>
        <taxon>Araneomorphae</taxon>
        <taxon>Entelegynae</taxon>
        <taxon>Araneoidea</taxon>
        <taxon>Araneidae</taxon>
        <taxon>Argiope</taxon>
    </lineage>
</organism>
<reference evidence="3" key="1">
    <citation type="journal article" date="2020" name="bioRxiv">
        <title>Chromosome-level reference genome of the European wasp spider Argiope bruennichi: a resource for studies on range expansion and evolutionary adaptation.</title>
        <authorList>
            <person name="Sheffer M.M."/>
            <person name="Hoppe A."/>
            <person name="Krehenwinkel H."/>
            <person name="Uhl G."/>
            <person name="Kuss A.W."/>
            <person name="Jensen L."/>
            <person name="Jensen C."/>
            <person name="Gillespie R.G."/>
            <person name="Hoff K.J."/>
            <person name="Prost S."/>
        </authorList>
    </citation>
    <scope>NUCLEOTIDE SEQUENCE</scope>
</reference>
<dbReference type="AlphaFoldDB" id="A0A8T0FJ84"/>
<dbReference type="SUPFAM" id="SSF57959">
    <property type="entry name" value="Leucine zipper domain"/>
    <property type="match status" value="1"/>
</dbReference>
<evidence type="ECO:0000313" key="4">
    <source>
        <dbReference type="Proteomes" id="UP000807504"/>
    </source>
</evidence>
<evidence type="ECO:0000313" key="3">
    <source>
        <dbReference type="EMBL" id="KAF8790522.1"/>
    </source>
</evidence>
<feature type="coiled-coil region" evidence="1">
    <location>
        <begin position="116"/>
        <end position="179"/>
    </location>
</feature>
<comment type="caution">
    <text evidence="3">The sequence shown here is derived from an EMBL/GenBank/DDBJ whole genome shotgun (WGS) entry which is preliminary data.</text>
</comment>
<dbReference type="OrthoDB" id="6430877at2759"/>
<reference evidence="3" key="2">
    <citation type="submission" date="2020-06" db="EMBL/GenBank/DDBJ databases">
        <authorList>
            <person name="Sheffer M."/>
        </authorList>
    </citation>
    <scope>NUCLEOTIDE SEQUENCE</scope>
</reference>
<dbReference type="InterPro" id="IPR004827">
    <property type="entry name" value="bZIP"/>
</dbReference>
<dbReference type="SMART" id="SM00338">
    <property type="entry name" value="BRLZ"/>
    <property type="match status" value="1"/>
</dbReference>
<dbReference type="GO" id="GO:0003700">
    <property type="term" value="F:DNA-binding transcription factor activity"/>
    <property type="evidence" value="ECO:0007669"/>
    <property type="project" value="InterPro"/>
</dbReference>
<name>A0A8T0FJ84_ARGBR</name>
<gene>
    <name evidence="3" type="ORF">HNY73_005532</name>
</gene>
<dbReference type="Proteomes" id="UP000807504">
    <property type="component" value="Unassembled WGS sequence"/>
</dbReference>
<accession>A0A8T0FJ84</accession>
<dbReference type="Gene3D" id="1.20.5.170">
    <property type="match status" value="1"/>
</dbReference>
<keyword evidence="4" id="KW-1185">Reference proteome</keyword>
<keyword evidence="1" id="KW-0175">Coiled coil</keyword>
<proteinExistence type="predicted"/>
<sequence length="180" mass="20322">MDCHDINFGAEPVEESMNLASLICFNYDIASDIPVQELSYDLNSAPELTDIRLWSNPESDQISNSLQVPMLTEATSASVENICTLSPKTVSLSSDSTEILSPNQSNETSCKDAQKYREMRRKNNIASQRSRNMRKQKDSVLVEQLKKLEKENAELLLLADKLEKERDSLQKQLLKAIAKK</sequence>
<feature type="domain" description="BZIP" evidence="2">
    <location>
        <begin position="113"/>
        <end position="176"/>
    </location>
</feature>
<dbReference type="InterPro" id="IPR046347">
    <property type="entry name" value="bZIP_sf"/>
</dbReference>
<dbReference type="PROSITE" id="PS50217">
    <property type="entry name" value="BZIP"/>
    <property type="match status" value="1"/>
</dbReference>